<gene>
    <name evidence="4" type="ORF">ACFQ19_07990</name>
</gene>
<dbReference type="NCBIfam" id="NF003969">
    <property type="entry name" value="PRK05463.1"/>
    <property type="match status" value="1"/>
</dbReference>
<dbReference type="PANTHER" id="PTHR32022:SF10">
    <property type="entry name" value="D-GLUTAMATE CYCLASE, MITOCHONDRIAL"/>
    <property type="match status" value="1"/>
</dbReference>
<dbReference type="RefSeq" id="WP_379591587.1">
    <property type="nucleotide sequence ID" value="NZ_JBHTKK010000007.1"/>
</dbReference>
<dbReference type="HAMAP" id="MF_01830">
    <property type="entry name" value="Hydro_lyase"/>
    <property type="match status" value="1"/>
</dbReference>
<dbReference type="PIRSF" id="PIRSF029755">
    <property type="entry name" value="UCP029755"/>
    <property type="match status" value="1"/>
</dbReference>
<evidence type="ECO:0000256" key="3">
    <source>
        <dbReference type="HAMAP-Rule" id="MF_01830"/>
    </source>
</evidence>
<dbReference type="Pfam" id="PF07286">
    <property type="entry name" value="D-Glu_cyclase"/>
    <property type="match status" value="1"/>
</dbReference>
<comment type="caution">
    <text evidence="4">The sequence shown here is derived from an EMBL/GenBank/DDBJ whole genome shotgun (WGS) entry which is preliminary data.</text>
</comment>
<dbReference type="Proteomes" id="UP001597041">
    <property type="component" value="Unassembled WGS sequence"/>
</dbReference>
<organism evidence="4 5">
    <name type="scientific">Oceanobacillus locisalsi</name>
    <dbReference type="NCBI Taxonomy" id="546107"/>
    <lineage>
        <taxon>Bacteria</taxon>
        <taxon>Bacillati</taxon>
        <taxon>Bacillota</taxon>
        <taxon>Bacilli</taxon>
        <taxon>Bacillales</taxon>
        <taxon>Bacillaceae</taxon>
        <taxon>Oceanobacillus</taxon>
    </lineage>
</organism>
<dbReference type="InterPro" id="IPR009906">
    <property type="entry name" value="D-Glu_cyclase"/>
</dbReference>
<name>A0ABW3NHI7_9BACI</name>
<evidence type="ECO:0000313" key="5">
    <source>
        <dbReference type="Proteomes" id="UP001597041"/>
    </source>
</evidence>
<evidence type="ECO:0000256" key="1">
    <source>
        <dbReference type="ARBA" id="ARBA00007896"/>
    </source>
</evidence>
<accession>A0ABW3NHI7</accession>
<evidence type="ECO:0000256" key="2">
    <source>
        <dbReference type="ARBA" id="ARBA00023239"/>
    </source>
</evidence>
<reference evidence="5" key="1">
    <citation type="journal article" date="2019" name="Int. J. Syst. Evol. Microbiol.">
        <title>The Global Catalogue of Microorganisms (GCM) 10K type strain sequencing project: providing services to taxonomists for standard genome sequencing and annotation.</title>
        <authorList>
            <consortium name="The Broad Institute Genomics Platform"/>
            <consortium name="The Broad Institute Genome Sequencing Center for Infectious Disease"/>
            <person name="Wu L."/>
            <person name="Ma J."/>
        </authorList>
    </citation>
    <scope>NUCLEOTIDE SEQUENCE [LARGE SCALE GENOMIC DNA]</scope>
    <source>
        <strain evidence="5">CCUG 56608</strain>
    </source>
</reference>
<dbReference type="InterPro" id="IPR038021">
    <property type="entry name" value="Putative_hydro-lyase"/>
</dbReference>
<dbReference type="InterPro" id="IPR016938">
    <property type="entry name" value="UPF0317"/>
</dbReference>
<dbReference type="EMBL" id="JBHTKK010000007">
    <property type="protein sequence ID" value="MFD1065965.1"/>
    <property type="molecule type" value="Genomic_DNA"/>
</dbReference>
<dbReference type="Gene3D" id="3.30.2040.10">
    <property type="entry name" value="PSTPO5379-like domain"/>
    <property type="match status" value="1"/>
</dbReference>
<dbReference type="SUPFAM" id="SSF160920">
    <property type="entry name" value="PSTPO5379-like"/>
    <property type="match status" value="1"/>
</dbReference>
<keyword evidence="5" id="KW-1185">Reference proteome</keyword>
<dbReference type="EC" id="4.2.1.-" evidence="3"/>
<protein>
    <recommendedName>
        <fullName evidence="3">Putative hydro-lyase ACFQ19_07990</fullName>
        <ecNumber evidence="3">4.2.1.-</ecNumber>
    </recommendedName>
</protein>
<comment type="similarity">
    <text evidence="1 3">Belongs to the D-glutamate cyclase family.</text>
</comment>
<dbReference type="Gene3D" id="3.40.1640.10">
    <property type="entry name" value="PSTPO5379-like"/>
    <property type="match status" value="1"/>
</dbReference>
<keyword evidence="2 3" id="KW-0456">Lyase</keyword>
<evidence type="ECO:0000313" key="4">
    <source>
        <dbReference type="EMBL" id="MFD1065965.1"/>
    </source>
</evidence>
<dbReference type="PANTHER" id="PTHR32022">
    <property type="entry name" value="D-GLUTAMATE CYCLASE, MITOCHONDRIAL"/>
    <property type="match status" value="1"/>
</dbReference>
<proteinExistence type="inferred from homology"/>
<sequence length="259" mass="28393">MPVEERKRVIEKIRHGGWTTPTSGVLPGYAQANLVVLDKAFAFEFLLYCQRNPKSCPVLDVTDPGIAVPALAGKDADIRSDIPKYHIYRSGEHVETTENMEHLWTDTSVAFLLGCSFTFEEALIQNGIAIRHNEENCNVPMFKTNIDTVPAGLFSGPMVVSMRPMKRADAIRAVQVTSRFPDVHGAPVHIGDPSEIGIINITQPDYGDAVTLKEGEIPVFWACGVTPQAAAKANKLDMITHAPGHMFLTDIKNETLGVL</sequence>